<dbReference type="PRINTS" id="PR00320">
    <property type="entry name" value="GPROTEINBRPT"/>
</dbReference>
<dbReference type="InterPro" id="IPR037264">
    <property type="entry name" value="TFIID_NTD2_sf"/>
</dbReference>
<dbReference type="EMBL" id="OV696701">
    <property type="protein sequence ID" value="CAH1247880.1"/>
    <property type="molecule type" value="Genomic_DNA"/>
</dbReference>
<dbReference type="Pfam" id="PF04494">
    <property type="entry name" value="TFIID_NTD2"/>
    <property type="match status" value="1"/>
</dbReference>
<dbReference type="SUPFAM" id="SSF160897">
    <property type="entry name" value="Taf5 N-terminal domain-like"/>
    <property type="match status" value="1"/>
</dbReference>
<feature type="domain" description="TFIID subunit TAF5 NTD2" evidence="9">
    <location>
        <begin position="100"/>
        <end position="230"/>
    </location>
</feature>
<accession>A0A8J9Z660</accession>
<organism evidence="10 11">
    <name type="scientific">Branchiostoma lanceolatum</name>
    <name type="common">Common lancelet</name>
    <name type="synonym">Amphioxus lanceolatum</name>
    <dbReference type="NCBI Taxonomy" id="7740"/>
    <lineage>
        <taxon>Eukaryota</taxon>
        <taxon>Metazoa</taxon>
        <taxon>Chordata</taxon>
        <taxon>Cephalochordata</taxon>
        <taxon>Leptocardii</taxon>
        <taxon>Amphioxiformes</taxon>
        <taxon>Branchiostomatidae</taxon>
        <taxon>Branchiostoma</taxon>
    </lineage>
</organism>
<feature type="repeat" description="WD" evidence="8">
    <location>
        <begin position="373"/>
        <end position="408"/>
    </location>
</feature>
<dbReference type="Proteomes" id="UP000838412">
    <property type="component" value="Chromosome 16"/>
</dbReference>
<dbReference type="CDD" id="cd08044">
    <property type="entry name" value="TAF5_NTD2"/>
    <property type="match status" value="1"/>
</dbReference>
<dbReference type="GO" id="GO:0006367">
    <property type="term" value="P:transcription initiation at RNA polymerase II promoter"/>
    <property type="evidence" value="ECO:0007669"/>
    <property type="project" value="TreeGrafter"/>
</dbReference>
<reference evidence="10" key="1">
    <citation type="submission" date="2022-01" db="EMBL/GenBank/DDBJ databases">
        <authorList>
            <person name="Braso-Vives M."/>
        </authorList>
    </citation>
    <scope>NUCLEOTIDE SEQUENCE</scope>
</reference>
<evidence type="ECO:0000313" key="11">
    <source>
        <dbReference type="Proteomes" id="UP000838412"/>
    </source>
</evidence>
<protein>
    <submittedName>
        <fullName evidence="10">TAF5L protein</fullName>
    </submittedName>
</protein>
<gene>
    <name evidence="10" type="primary">TAF5L</name>
    <name evidence="10" type="ORF">BLAG_LOCUS9414</name>
</gene>
<dbReference type="PANTHER" id="PTHR19879">
    <property type="entry name" value="TRANSCRIPTION INITIATION FACTOR TFIID"/>
    <property type="match status" value="1"/>
</dbReference>
<evidence type="ECO:0000256" key="3">
    <source>
        <dbReference type="ARBA" id="ARBA00022574"/>
    </source>
</evidence>
<keyword evidence="6" id="KW-0804">Transcription</keyword>
<keyword evidence="7" id="KW-0539">Nucleus</keyword>
<keyword evidence="5" id="KW-0805">Transcription regulation</keyword>
<dbReference type="InterPro" id="IPR020472">
    <property type="entry name" value="WD40_PAC1"/>
</dbReference>
<evidence type="ECO:0000256" key="4">
    <source>
        <dbReference type="ARBA" id="ARBA00022737"/>
    </source>
</evidence>
<dbReference type="InterPro" id="IPR015943">
    <property type="entry name" value="WD40/YVTN_repeat-like_dom_sf"/>
</dbReference>
<keyword evidence="4" id="KW-0677">Repeat</keyword>
<dbReference type="OrthoDB" id="10266330at2759"/>
<dbReference type="PROSITE" id="PS50896">
    <property type="entry name" value="LISH"/>
    <property type="match status" value="1"/>
</dbReference>
<evidence type="ECO:0000256" key="8">
    <source>
        <dbReference type="PROSITE-ProRule" id="PRU00221"/>
    </source>
</evidence>
<keyword evidence="11" id="KW-1185">Reference proteome</keyword>
<evidence type="ECO:0000256" key="6">
    <source>
        <dbReference type="ARBA" id="ARBA00023163"/>
    </source>
</evidence>
<feature type="repeat" description="WD" evidence="8">
    <location>
        <begin position="502"/>
        <end position="543"/>
    </location>
</feature>
<feature type="repeat" description="WD" evidence="8">
    <location>
        <begin position="544"/>
        <end position="578"/>
    </location>
</feature>
<comment type="similarity">
    <text evidence="2">Belongs to the WD repeat TAF5 family.</text>
</comment>
<dbReference type="SMART" id="SM00320">
    <property type="entry name" value="WD40"/>
    <property type="match status" value="6"/>
</dbReference>
<sequence>MNLDAEFSVKKKNHKKRLPLNFDLTSHSQRDTKNMKRVKSEDIQSAVFQYLKKRQYSDSDTTFKKEQKLSQTVSEMAVQGAVLSESGVSTSFTFSSCDPDPTLYEDQYSGLKVLIDDAPQAHQSELTVLLYPMFVHLHLDLVCNGHRDAAEAFFTRHHGNFLVDNMEWYELIEELAGVMCKQDLFTKPKVKAFRETKYAISLSDKSFQYLLRYLQSDDNLILLRLFNTYLHVNVKPTQNGDLDLYSDKRGGGHEVNMATPPHTPDNKVQPGDVTQVSLQDCIRRVREGTPYLSSVCLYSFHNTFQGLNTAAVSDDARFVCGGFDDSTVKVWSGLSRKLKAAHHSVDVSRINLAGDVLDDKIREDNVGQEVKHMRGHGGPVYGTSFLPNNTFLLTCSEDTTVRLWNLSTFTNDVQYKGHSYPVWDIDTSPLGAYFVSCSQDRTARLWALDRTFPLRIFAGHSQDVDCVKFHSNCNYIATGSSDRTVRLWSVQDGKFVRIFHGKDGHKGTIFSLAFSPDGKHLASAGEDKCVRVWDLTSGDMLKELRAHTESIYSISYSRDGTMLASAGGDSIIRVWDMRPNIPDKESDGQPPELLHSYPTKTSSLHMLKFAPSDLLIAAGSAKGD</sequence>
<dbReference type="PROSITE" id="PS00678">
    <property type="entry name" value="WD_REPEATS_1"/>
    <property type="match status" value="3"/>
</dbReference>
<dbReference type="Pfam" id="PF00400">
    <property type="entry name" value="WD40"/>
    <property type="match status" value="6"/>
</dbReference>
<feature type="repeat" description="WD" evidence="8">
    <location>
        <begin position="415"/>
        <end position="446"/>
    </location>
</feature>
<dbReference type="GO" id="GO:0016251">
    <property type="term" value="F:RNA polymerase II general transcription initiation factor activity"/>
    <property type="evidence" value="ECO:0007669"/>
    <property type="project" value="TreeGrafter"/>
</dbReference>
<dbReference type="AlphaFoldDB" id="A0A8J9Z660"/>
<dbReference type="Gene3D" id="1.25.40.500">
    <property type="entry name" value="TFIID subunit TAF5, NTD2 domain"/>
    <property type="match status" value="1"/>
</dbReference>
<dbReference type="CDD" id="cd00200">
    <property type="entry name" value="WD40"/>
    <property type="match status" value="1"/>
</dbReference>
<evidence type="ECO:0000256" key="1">
    <source>
        <dbReference type="ARBA" id="ARBA00004123"/>
    </source>
</evidence>
<dbReference type="PANTHER" id="PTHR19879:SF1">
    <property type="entry name" value="CANNONBALL-RELATED"/>
    <property type="match status" value="1"/>
</dbReference>
<name>A0A8J9Z660_BRALA</name>
<dbReference type="PROSITE" id="PS50082">
    <property type="entry name" value="WD_REPEATS_2"/>
    <property type="match status" value="5"/>
</dbReference>
<dbReference type="InterPro" id="IPR007582">
    <property type="entry name" value="TFIID_NTD2"/>
</dbReference>
<dbReference type="InterPro" id="IPR001680">
    <property type="entry name" value="WD40_rpt"/>
</dbReference>
<dbReference type="GO" id="GO:0005669">
    <property type="term" value="C:transcription factor TFIID complex"/>
    <property type="evidence" value="ECO:0007669"/>
    <property type="project" value="TreeGrafter"/>
</dbReference>
<comment type="subcellular location">
    <subcellularLocation>
        <location evidence="1">Nucleus</location>
    </subcellularLocation>
</comment>
<feature type="repeat" description="WD" evidence="8">
    <location>
        <begin position="457"/>
        <end position="498"/>
    </location>
</feature>
<dbReference type="InterPro" id="IPR006594">
    <property type="entry name" value="LisH"/>
</dbReference>
<dbReference type="PROSITE" id="PS50294">
    <property type="entry name" value="WD_REPEATS_REGION"/>
    <property type="match status" value="5"/>
</dbReference>
<evidence type="ECO:0000259" key="9">
    <source>
        <dbReference type="Pfam" id="PF04494"/>
    </source>
</evidence>
<proteinExistence type="inferred from homology"/>
<evidence type="ECO:0000256" key="5">
    <source>
        <dbReference type="ARBA" id="ARBA00023015"/>
    </source>
</evidence>
<keyword evidence="3 8" id="KW-0853">WD repeat</keyword>
<evidence type="ECO:0000313" key="10">
    <source>
        <dbReference type="EMBL" id="CAH1247880.1"/>
    </source>
</evidence>
<dbReference type="InterPro" id="IPR036322">
    <property type="entry name" value="WD40_repeat_dom_sf"/>
</dbReference>
<dbReference type="InterPro" id="IPR019775">
    <property type="entry name" value="WD40_repeat_CS"/>
</dbReference>
<evidence type="ECO:0000256" key="2">
    <source>
        <dbReference type="ARBA" id="ARBA00009435"/>
    </source>
</evidence>
<dbReference type="SUPFAM" id="SSF50978">
    <property type="entry name" value="WD40 repeat-like"/>
    <property type="match status" value="1"/>
</dbReference>
<dbReference type="Gene3D" id="2.130.10.10">
    <property type="entry name" value="YVTN repeat-like/Quinoprotein amine dehydrogenase"/>
    <property type="match status" value="3"/>
</dbReference>
<evidence type="ECO:0000256" key="7">
    <source>
        <dbReference type="ARBA" id="ARBA00023242"/>
    </source>
</evidence>